<comment type="caution">
    <text evidence="2">The sequence shown here is derived from an EMBL/GenBank/DDBJ whole genome shotgun (WGS) entry which is preliminary data.</text>
</comment>
<protein>
    <submittedName>
        <fullName evidence="2">Uncharacterized protein</fullName>
    </submittedName>
</protein>
<proteinExistence type="predicted"/>
<keyword evidence="3" id="KW-1185">Reference proteome</keyword>
<sequence length="237" mass="27219">MAQQIILADQLVPKFQGIRRCNNYVVLQSISCSPECKMVGQILLDHLLSYALTATADVLAVYLQQFWKTVRKVPNTEDTLSYSMETPENPFAALVNIVIIESFMHTVCYQGVVDKVSAFYTKFLAQPWQTMFKGKKRKQNARDTSLPQKSLKVTIKQKHVVKGEKDVKSYANKFVASMIHDDVDDSRDRIDPTSHKEHSKVVVDDDDNKKEKKYEKEGDEMGSWETRTEKMQTTAFR</sequence>
<gene>
    <name evidence="2" type="ORF">Tco_1068233</name>
</gene>
<dbReference type="EMBL" id="BQNB010019554">
    <property type="protein sequence ID" value="GJT86516.1"/>
    <property type="molecule type" value="Genomic_DNA"/>
</dbReference>
<dbReference type="Proteomes" id="UP001151760">
    <property type="component" value="Unassembled WGS sequence"/>
</dbReference>
<organism evidence="2 3">
    <name type="scientific">Tanacetum coccineum</name>
    <dbReference type="NCBI Taxonomy" id="301880"/>
    <lineage>
        <taxon>Eukaryota</taxon>
        <taxon>Viridiplantae</taxon>
        <taxon>Streptophyta</taxon>
        <taxon>Embryophyta</taxon>
        <taxon>Tracheophyta</taxon>
        <taxon>Spermatophyta</taxon>
        <taxon>Magnoliopsida</taxon>
        <taxon>eudicotyledons</taxon>
        <taxon>Gunneridae</taxon>
        <taxon>Pentapetalae</taxon>
        <taxon>asterids</taxon>
        <taxon>campanulids</taxon>
        <taxon>Asterales</taxon>
        <taxon>Asteraceae</taxon>
        <taxon>Asteroideae</taxon>
        <taxon>Anthemideae</taxon>
        <taxon>Anthemidinae</taxon>
        <taxon>Tanacetum</taxon>
    </lineage>
</organism>
<feature type="region of interest" description="Disordered" evidence="1">
    <location>
        <begin position="185"/>
        <end position="237"/>
    </location>
</feature>
<evidence type="ECO:0000256" key="1">
    <source>
        <dbReference type="SAM" id="MobiDB-lite"/>
    </source>
</evidence>
<name>A0ABQ5HGL1_9ASTR</name>
<evidence type="ECO:0000313" key="3">
    <source>
        <dbReference type="Proteomes" id="UP001151760"/>
    </source>
</evidence>
<feature type="compositionally biased region" description="Basic and acidic residues" evidence="1">
    <location>
        <begin position="186"/>
        <end position="216"/>
    </location>
</feature>
<evidence type="ECO:0000313" key="2">
    <source>
        <dbReference type="EMBL" id="GJT86516.1"/>
    </source>
</evidence>
<reference evidence="2" key="1">
    <citation type="journal article" date="2022" name="Int. J. Mol. Sci.">
        <title>Draft Genome of Tanacetum Coccineum: Genomic Comparison of Closely Related Tanacetum-Family Plants.</title>
        <authorList>
            <person name="Yamashiro T."/>
            <person name="Shiraishi A."/>
            <person name="Nakayama K."/>
            <person name="Satake H."/>
        </authorList>
    </citation>
    <scope>NUCLEOTIDE SEQUENCE</scope>
</reference>
<accession>A0ABQ5HGL1</accession>
<reference evidence="2" key="2">
    <citation type="submission" date="2022-01" db="EMBL/GenBank/DDBJ databases">
        <authorList>
            <person name="Yamashiro T."/>
            <person name="Shiraishi A."/>
            <person name="Satake H."/>
            <person name="Nakayama K."/>
        </authorList>
    </citation>
    <scope>NUCLEOTIDE SEQUENCE</scope>
</reference>